<dbReference type="EMBL" id="PCRK01000130">
    <property type="protein sequence ID" value="PIP19003.1"/>
    <property type="molecule type" value="Genomic_DNA"/>
</dbReference>
<evidence type="ECO:0000259" key="1">
    <source>
        <dbReference type="PROSITE" id="PS51733"/>
    </source>
</evidence>
<dbReference type="GO" id="GO:0016874">
    <property type="term" value="F:ligase activity"/>
    <property type="evidence" value="ECO:0007669"/>
    <property type="project" value="UniProtKB-KW"/>
</dbReference>
<organism evidence="2 3">
    <name type="scientific">Candidatus Sherwoodlollariibacterium unditelluris</name>
    <dbReference type="NCBI Taxonomy" id="1974757"/>
    <lineage>
        <taxon>Bacteria</taxon>
        <taxon>Pseudomonadati</taxon>
        <taxon>Candidatus Omnitrophota</taxon>
        <taxon>Candidatus Sherwoodlollariibacterium</taxon>
    </lineage>
</organism>
<evidence type="ECO:0000313" key="2">
    <source>
        <dbReference type="EMBL" id="PIP19003.1"/>
    </source>
</evidence>
<proteinExistence type="predicted"/>
<evidence type="ECO:0000313" key="3">
    <source>
        <dbReference type="Proteomes" id="UP000231292"/>
    </source>
</evidence>
<keyword evidence="2" id="KW-0436">Ligase</keyword>
<dbReference type="CDD" id="cd16443">
    <property type="entry name" value="LplA"/>
    <property type="match status" value="1"/>
</dbReference>
<dbReference type="InterPro" id="IPR050664">
    <property type="entry name" value="Octanoyltrans_LipM/LipL"/>
</dbReference>
<feature type="domain" description="BPL/LPL catalytic" evidence="1">
    <location>
        <begin position="30"/>
        <end position="234"/>
    </location>
</feature>
<dbReference type="SUPFAM" id="SSF55681">
    <property type="entry name" value="Class II aaRS and biotin synthetases"/>
    <property type="match status" value="1"/>
</dbReference>
<dbReference type="Gene3D" id="3.30.930.10">
    <property type="entry name" value="Bira Bifunctional Protein, Domain 2"/>
    <property type="match status" value="1"/>
</dbReference>
<dbReference type="PROSITE" id="PS51733">
    <property type="entry name" value="BPL_LPL_CATALYTIC"/>
    <property type="match status" value="1"/>
</dbReference>
<comment type="caution">
    <text evidence="2">The sequence shown here is derived from an EMBL/GenBank/DDBJ whole genome shotgun (WGS) entry which is preliminary data.</text>
</comment>
<dbReference type="Proteomes" id="UP000231292">
    <property type="component" value="Unassembled WGS sequence"/>
</dbReference>
<dbReference type="AlphaFoldDB" id="A0A2G9YJV0"/>
<gene>
    <name evidence="2" type="ORF">COX41_05210</name>
</gene>
<dbReference type="InterPro" id="IPR045864">
    <property type="entry name" value="aa-tRNA-synth_II/BPL/LPL"/>
</dbReference>
<reference evidence="2 3" key="1">
    <citation type="submission" date="2017-09" db="EMBL/GenBank/DDBJ databases">
        <title>Depth-based differentiation of microbial function through sediment-hosted aquifers and enrichment of novel symbionts in the deep terrestrial subsurface.</title>
        <authorList>
            <person name="Probst A.J."/>
            <person name="Ladd B."/>
            <person name="Jarett J.K."/>
            <person name="Geller-Mcgrath D.E."/>
            <person name="Sieber C.M."/>
            <person name="Emerson J.B."/>
            <person name="Anantharaman K."/>
            <person name="Thomas B.C."/>
            <person name="Malmstrom R."/>
            <person name="Stieglmeier M."/>
            <person name="Klingl A."/>
            <person name="Woyke T."/>
            <person name="Ryan C.M."/>
            <person name="Banfield J.F."/>
        </authorList>
    </citation>
    <scope>NUCLEOTIDE SEQUENCE [LARGE SCALE GENOMIC DNA]</scope>
    <source>
        <strain evidence="2">CG23_combo_of_CG06-09_8_20_14_all_41_10</strain>
    </source>
</reference>
<dbReference type="InterPro" id="IPR004143">
    <property type="entry name" value="BPL_LPL_catalytic"/>
</dbReference>
<protein>
    <submittedName>
        <fullName evidence="2">Lipoate--protein ligase</fullName>
    </submittedName>
</protein>
<accession>A0A2G9YJV0</accession>
<sequence>MKTFKLVRSEPADAAYNMALDKKIFYRYMEDAIPVFRVYSWEAPSFTYGVLGQPESQIDMARCANDGIQIVSRTTGGGILFHYNEITYSLACSKEDIGEDKNVFVSYRQICAFLIFFYESLGLKASFALEADDFKDKCAPHQLCSASREKYDIIINGKKIGGNAQKRKRQAVFQHGSIPLSIDWEFMRRYVPSLPKDISSGVTTLSEELKGLPAKQILEQKLIDAVAHTFGADFIEEKQSLCLVGGV</sequence>
<name>A0A2G9YJV0_9BACT</name>
<dbReference type="Pfam" id="PF21948">
    <property type="entry name" value="LplA-B_cat"/>
    <property type="match status" value="1"/>
</dbReference>
<dbReference type="PANTHER" id="PTHR43679">
    <property type="entry name" value="OCTANOYLTRANSFERASE LIPM-RELATED"/>
    <property type="match status" value="1"/>
</dbReference>
<dbReference type="PANTHER" id="PTHR43679:SF2">
    <property type="entry name" value="OCTANOYL-[GCVH]:PROTEIN N-OCTANOYLTRANSFERASE"/>
    <property type="match status" value="1"/>
</dbReference>